<dbReference type="PROSITE" id="PS50084">
    <property type="entry name" value="KH_TYPE_1"/>
    <property type="match status" value="2"/>
</dbReference>
<dbReference type="Gene3D" id="3.30.1370.10">
    <property type="entry name" value="K Homology domain, type 1"/>
    <property type="match status" value="2"/>
</dbReference>
<evidence type="ECO:0000259" key="4">
    <source>
        <dbReference type="SMART" id="SM00322"/>
    </source>
</evidence>
<evidence type="ECO:0000256" key="1">
    <source>
        <dbReference type="ARBA" id="ARBA00022737"/>
    </source>
</evidence>
<evidence type="ECO:0000256" key="3">
    <source>
        <dbReference type="SAM" id="MobiDB-lite"/>
    </source>
</evidence>
<feature type="domain" description="K Homology" evidence="4">
    <location>
        <begin position="19"/>
        <end position="92"/>
    </location>
</feature>
<dbReference type="EMBL" id="BRYB01002989">
    <property type="protein sequence ID" value="GMI28681.1"/>
    <property type="molecule type" value="Genomic_DNA"/>
</dbReference>
<dbReference type="Pfam" id="PF00013">
    <property type="entry name" value="KH_1"/>
    <property type="match status" value="2"/>
</dbReference>
<evidence type="ECO:0000313" key="6">
    <source>
        <dbReference type="Proteomes" id="UP001165060"/>
    </source>
</evidence>
<gene>
    <name evidence="5" type="ORF">TeGR_g263</name>
</gene>
<name>A0ABQ6MMS3_9STRA</name>
<feature type="compositionally biased region" description="Gly residues" evidence="3">
    <location>
        <begin position="130"/>
        <end position="141"/>
    </location>
</feature>
<keyword evidence="2" id="KW-0694">RNA-binding</keyword>
<evidence type="ECO:0000256" key="2">
    <source>
        <dbReference type="PROSITE-ProRule" id="PRU00117"/>
    </source>
</evidence>
<reference evidence="5 6" key="1">
    <citation type="journal article" date="2023" name="Commun. Biol.">
        <title>Genome analysis of Parmales, the sister group of diatoms, reveals the evolutionary specialization of diatoms from phago-mixotrophs to photoautotrophs.</title>
        <authorList>
            <person name="Ban H."/>
            <person name="Sato S."/>
            <person name="Yoshikawa S."/>
            <person name="Yamada K."/>
            <person name="Nakamura Y."/>
            <person name="Ichinomiya M."/>
            <person name="Sato N."/>
            <person name="Blanc-Mathieu R."/>
            <person name="Endo H."/>
            <person name="Kuwata A."/>
            <person name="Ogata H."/>
        </authorList>
    </citation>
    <scope>NUCLEOTIDE SEQUENCE [LARGE SCALE GENOMIC DNA]</scope>
</reference>
<dbReference type="Proteomes" id="UP001165060">
    <property type="component" value="Unassembled WGS sequence"/>
</dbReference>
<protein>
    <recommendedName>
        <fullName evidence="4">K Homology domain-containing protein</fullName>
    </recommendedName>
</protein>
<evidence type="ECO:0000313" key="5">
    <source>
        <dbReference type="EMBL" id="GMI28681.1"/>
    </source>
</evidence>
<dbReference type="PANTHER" id="PTHR10288">
    <property type="entry name" value="KH DOMAIN CONTAINING RNA BINDING PROTEIN"/>
    <property type="match status" value="1"/>
</dbReference>
<dbReference type="InterPro" id="IPR004088">
    <property type="entry name" value="KH_dom_type_1"/>
</dbReference>
<dbReference type="InterPro" id="IPR004087">
    <property type="entry name" value="KH_dom"/>
</dbReference>
<dbReference type="SMART" id="SM00322">
    <property type="entry name" value="KH"/>
    <property type="match status" value="2"/>
</dbReference>
<organism evidence="5 6">
    <name type="scientific">Tetraparma gracilis</name>
    <dbReference type="NCBI Taxonomy" id="2962635"/>
    <lineage>
        <taxon>Eukaryota</taxon>
        <taxon>Sar</taxon>
        <taxon>Stramenopiles</taxon>
        <taxon>Ochrophyta</taxon>
        <taxon>Bolidophyceae</taxon>
        <taxon>Parmales</taxon>
        <taxon>Triparmaceae</taxon>
        <taxon>Tetraparma</taxon>
    </lineage>
</organism>
<keyword evidence="1" id="KW-0677">Repeat</keyword>
<feature type="non-terminal residue" evidence="5">
    <location>
        <position position="1"/>
    </location>
</feature>
<feature type="region of interest" description="Disordered" evidence="3">
    <location>
        <begin position="115"/>
        <end position="207"/>
    </location>
</feature>
<comment type="caution">
    <text evidence="5">The sequence shown here is derived from an EMBL/GenBank/DDBJ whole genome shotgun (WGS) entry which is preliminary data.</text>
</comment>
<sequence length="302" mass="31822">VVEHICAEFDKKAEQLTDGIFKFQFAVPAKDVSKIIGVAGGSIKLISGSTGTKLSVSTENLVDYMDERLLTIDTKSPTKVLAVAKKLADVMDGKYENPGVNYAAFTNAAPDRPNAKGLQVSARGPPNWGPRGGFPHHGGMGGPPPHGGMAGFRGAPPPPWMAQQMGLQPPPHYAPQNGMQPPPNYAPQNGPPPGAPVPLSLPPPPAPNVPDPNVQILGRHAYKNLPSEQVSVPDALIAALVGNSGSNLMEIQSKTNTTITVSPRGIFVPGTQDRTVEVYGGEAERAMAKDMMKAKIAQALQR</sequence>
<dbReference type="SUPFAM" id="SSF54791">
    <property type="entry name" value="Eukaryotic type KH-domain (KH-domain type I)"/>
    <property type="match status" value="2"/>
</dbReference>
<feature type="compositionally biased region" description="Pro residues" evidence="3">
    <location>
        <begin position="180"/>
        <end position="207"/>
    </location>
</feature>
<keyword evidence="6" id="KW-1185">Reference proteome</keyword>
<dbReference type="InterPro" id="IPR036612">
    <property type="entry name" value="KH_dom_type_1_sf"/>
</dbReference>
<feature type="domain" description="K Homology" evidence="4">
    <location>
        <begin position="224"/>
        <end position="297"/>
    </location>
</feature>
<proteinExistence type="predicted"/>
<accession>A0ABQ6MMS3</accession>